<organism evidence="1 2">
    <name type="scientific">Melia azedarach</name>
    <name type="common">Chinaberry tree</name>
    <dbReference type="NCBI Taxonomy" id="155640"/>
    <lineage>
        <taxon>Eukaryota</taxon>
        <taxon>Viridiplantae</taxon>
        <taxon>Streptophyta</taxon>
        <taxon>Embryophyta</taxon>
        <taxon>Tracheophyta</taxon>
        <taxon>Spermatophyta</taxon>
        <taxon>Magnoliopsida</taxon>
        <taxon>eudicotyledons</taxon>
        <taxon>Gunneridae</taxon>
        <taxon>Pentapetalae</taxon>
        <taxon>rosids</taxon>
        <taxon>malvids</taxon>
        <taxon>Sapindales</taxon>
        <taxon>Meliaceae</taxon>
        <taxon>Melia</taxon>
    </lineage>
</organism>
<proteinExistence type="predicted"/>
<gene>
    <name evidence="1" type="ORF">OWV82_012033</name>
</gene>
<accession>A0ACC1Y0J0</accession>
<name>A0ACC1Y0J0_MELAZ</name>
<evidence type="ECO:0000313" key="1">
    <source>
        <dbReference type="EMBL" id="KAJ4717108.1"/>
    </source>
</evidence>
<protein>
    <submittedName>
        <fullName evidence="1">Ankyrin repeat</fullName>
    </submittedName>
</protein>
<reference evidence="1 2" key="1">
    <citation type="journal article" date="2023" name="Science">
        <title>Complex scaffold remodeling in plant triterpene biosynthesis.</title>
        <authorList>
            <person name="De La Pena R."/>
            <person name="Hodgson H."/>
            <person name="Liu J.C."/>
            <person name="Stephenson M.J."/>
            <person name="Martin A.C."/>
            <person name="Owen C."/>
            <person name="Harkess A."/>
            <person name="Leebens-Mack J."/>
            <person name="Jimenez L.E."/>
            <person name="Osbourn A."/>
            <person name="Sattely E.S."/>
        </authorList>
    </citation>
    <scope>NUCLEOTIDE SEQUENCE [LARGE SCALE GENOMIC DNA]</scope>
    <source>
        <strain evidence="2">cv. JPN11</strain>
        <tissue evidence="1">Leaf</tissue>
    </source>
</reference>
<keyword evidence="2" id="KW-1185">Reference proteome</keyword>
<dbReference type="EMBL" id="CM051399">
    <property type="protein sequence ID" value="KAJ4717108.1"/>
    <property type="molecule type" value="Genomic_DNA"/>
</dbReference>
<dbReference type="Proteomes" id="UP001164539">
    <property type="component" value="Chromosome 6"/>
</dbReference>
<sequence length="132" mass="15033">MIWMNNIQKWGVRKIHENDWKGIEDSIGRHPEALTVNISDSKTIFHHIVNFIGDDIEAARVIDKLASKLNPRTLEQKDSRGFTVLNLSAITGMKSASETLVKYNCNLPKAWSDDVWLSVHHAAYYGKKDTVQ</sequence>
<evidence type="ECO:0000313" key="2">
    <source>
        <dbReference type="Proteomes" id="UP001164539"/>
    </source>
</evidence>
<comment type="caution">
    <text evidence="1">The sequence shown here is derived from an EMBL/GenBank/DDBJ whole genome shotgun (WGS) entry which is preliminary data.</text>
</comment>